<gene>
    <name evidence="2" type="ORF">LX80_02046</name>
</gene>
<comment type="caution">
    <text evidence="2">The sequence shown here is derived from an EMBL/GenBank/DDBJ whole genome shotgun (WGS) entry which is preliminary data.</text>
</comment>
<dbReference type="EMBL" id="QKZV01000006">
    <property type="protein sequence ID" value="PZX61884.1"/>
    <property type="molecule type" value="Genomic_DNA"/>
</dbReference>
<organism evidence="2 3">
    <name type="scientific">Hydrotalea sandarakina</name>
    <dbReference type="NCBI Taxonomy" id="1004304"/>
    <lineage>
        <taxon>Bacteria</taxon>
        <taxon>Pseudomonadati</taxon>
        <taxon>Bacteroidota</taxon>
        <taxon>Chitinophagia</taxon>
        <taxon>Chitinophagales</taxon>
        <taxon>Chitinophagaceae</taxon>
        <taxon>Hydrotalea</taxon>
    </lineage>
</organism>
<dbReference type="RefSeq" id="WP_111296014.1">
    <property type="nucleotide sequence ID" value="NZ_QKZV01000006.1"/>
</dbReference>
<dbReference type="InterPro" id="IPR027268">
    <property type="entry name" value="Peptidase_M4/M1_CTD_sf"/>
</dbReference>
<dbReference type="GO" id="GO:0008270">
    <property type="term" value="F:zinc ion binding"/>
    <property type="evidence" value="ECO:0007669"/>
    <property type="project" value="InterPro"/>
</dbReference>
<feature type="domain" description="Peptidase M1 membrane alanine aminopeptidase" evidence="1">
    <location>
        <begin position="380"/>
        <end position="528"/>
    </location>
</feature>
<dbReference type="InterPro" id="IPR014782">
    <property type="entry name" value="Peptidase_M1_dom"/>
</dbReference>
<keyword evidence="3" id="KW-1185">Reference proteome</keyword>
<dbReference type="Proteomes" id="UP000249720">
    <property type="component" value="Unassembled WGS sequence"/>
</dbReference>
<evidence type="ECO:0000259" key="1">
    <source>
        <dbReference type="Pfam" id="PF01433"/>
    </source>
</evidence>
<proteinExistence type="predicted"/>
<sequence length="624" mass="72112">MQRIIFSLLIVMTLGTQLIAQQLYMPRNIKKAYEQKTRSFNGMPGSRYWQNSGNYSINLQLQPPSRTVNGQEDITYFNNSPDTLPYLIIKLILNIHKPGVVRYGDVSDDYLTSGVHIDEVTVNGNKVDWKDPKYHSTWQVLHLKEKLFPKDSVQLHFKWHFNASIESGREGMIDSTTYYLAYFYPRVAVYDDYNGWDTEDFTDQQEFYNDFNNYKLSVTAPKNFVVWATGNLLNEKEVLLPNIYNRLQQAQESDSTIHIATLNEMLNGKVTQPTTNTWRFSAENITDMALCISDHFVWDAASVMVAPNRKRVSVQAAYNDTAKDFHEMVQFAHHALSWFSKYWPGVAYPFPKMTVCQGYADMEYPMMVNDGTNKNLTFSRLVAEHEIAHTYFPFYMGINENRFAFMDEGWATTFEYLIGQSDVGEEKAADFYKSFRVKDWIEDPAAEEDLPIITPANVLRNAAYGNNAYGKASLGYLAVKDMLGDSLFKHCLHTYMNRWHGKHPIPWDFFYSFNDAAKQNLNWFWQNWYFTNGYIDLSIQSVKKTTKGYVVVINNIGGFDAPFDLKITYTDGTTAKQHHTAMIWKNNEKQATINLNTAKPIQSVLIDGGIFMDANTKDNEWRVK</sequence>
<dbReference type="Gene3D" id="1.10.390.10">
    <property type="entry name" value="Neutral Protease Domain 2"/>
    <property type="match status" value="1"/>
</dbReference>
<dbReference type="GO" id="GO:0008237">
    <property type="term" value="F:metallopeptidase activity"/>
    <property type="evidence" value="ECO:0007669"/>
    <property type="project" value="InterPro"/>
</dbReference>
<name>A0A2W7RNC0_9BACT</name>
<dbReference type="OrthoDB" id="9814383at2"/>
<protein>
    <recommendedName>
        <fullName evidence="1">Peptidase M1 membrane alanine aminopeptidase domain-containing protein</fullName>
    </recommendedName>
</protein>
<evidence type="ECO:0000313" key="2">
    <source>
        <dbReference type="EMBL" id="PZX61884.1"/>
    </source>
</evidence>
<dbReference type="Pfam" id="PF01433">
    <property type="entry name" value="Peptidase_M1"/>
    <property type="match status" value="1"/>
</dbReference>
<accession>A0A2W7RNC0</accession>
<dbReference type="AlphaFoldDB" id="A0A2W7RNC0"/>
<dbReference type="SUPFAM" id="SSF55486">
    <property type="entry name" value="Metalloproteases ('zincins'), catalytic domain"/>
    <property type="match status" value="1"/>
</dbReference>
<dbReference type="CDD" id="cd09604">
    <property type="entry name" value="M1_APN_like"/>
    <property type="match status" value="1"/>
</dbReference>
<evidence type="ECO:0000313" key="3">
    <source>
        <dbReference type="Proteomes" id="UP000249720"/>
    </source>
</evidence>
<reference evidence="2 3" key="1">
    <citation type="submission" date="2018-06" db="EMBL/GenBank/DDBJ databases">
        <title>Genomic Encyclopedia of Archaeal and Bacterial Type Strains, Phase II (KMG-II): from individual species to whole genera.</title>
        <authorList>
            <person name="Goeker M."/>
        </authorList>
    </citation>
    <scope>NUCLEOTIDE SEQUENCE [LARGE SCALE GENOMIC DNA]</scope>
    <source>
        <strain evidence="2 3">DSM 23241</strain>
    </source>
</reference>